<name>A0A942UPP1_9BACI</name>
<dbReference type="AlphaFoldDB" id="A0A942UPP1"/>
<dbReference type="Pfam" id="PF19668">
    <property type="entry name" value="DUF6171"/>
    <property type="match status" value="1"/>
</dbReference>
<dbReference type="Proteomes" id="UP000676456">
    <property type="component" value="Unassembled WGS sequence"/>
</dbReference>
<dbReference type="RefSeq" id="WP_213098291.1">
    <property type="nucleotide sequence ID" value="NZ_JAGYPN010000002.1"/>
</dbReference>
<protein>
    <submittedName>
        <fullName evidence="1">Uncharacterized protein</fullName>
    </submittedName>
</protein>
<accession>A0A942UPP1</accession>
<evidence type="ECO:0000313" key="2">
    <source>
        <dbReference type="Proteomes" id="UP000676456"/>
    </source>
</evidence>
<gene>
    <name evidence="1" type="ORF">KHA91_10950</name>
</gene>
<reference evidence="1 2" key="1">
    <citation type="submission" date="2021-05" db="EMBL/GenBank/DDBJ databases">
        <title>Novel Bacillus species.</title>
        <authorList>
            <person name="Liu G."/>
        </authorList>
    </citation>
    <scope>NUCLEOTIDE SEQUENCE [LARGE SCALE GENOMIC DNA]</scope>
    <source>
        <strain evidence="1 2">FJAT-49682</strain>
    </source>
</reference>
<keyword evidence="2" id="KW-1185">Reference proteome</keyword>
<dbReference type="EMBL" id="JAGYPN010000002">
    <property type="protein sequence ID" value="MBS4223262.1"/>
    <property type="molecule type" value="Genomic_DNA"/>
</dbReference>
<proteinExistence type="predicted"/>
<organism evidence="1 2">
    <name type="scientific">Lederbergia citrea</name>
    <dbReference type="NCBI Taxonomy" id="2833581"/>
    <lineage>
        <taxon>Bacteria</taxon>
        <taxon>Bacillati</taxon>
        <taxon>Bacillota</taxon>
        <taxon>Bacilli</taxon>
        <taxon>Bacillales</taxon>
        <taxon>Bacillaceae</taxon>
        <taxon>Lederbergia</taxon>
    </lineage>
</organism>
<dbReference type="InterPro" id="IPR046169">
    <property type="entry name" value="DUF6171"/>
</dbReference>
<sequence>MNGLCKGCTGSVIVSDEVLEDMLLDAKQRGLNLVQDQIYEERLRICNSCPSLQYGTTCMHSGSLVRYRAKIAESNCPFPHGAKWSGGDRHAPKFVE</sequence>
<evidence type="ECO:0000313" key="1">
    <source>
        <dbReference type="EMBL" id="MBS4223262.1"/>
    </source>
</evidence>
<comment type="caution">
    <text evidence="1">The sequence shown here is derived from an EMBL/GenBank/DDBJ whole genome shotgun (WGS) entry which is preliminary data.</text>
</comment>